<dbReference type="InterPro" id="IPR000195">
    <property type="entry name" value="Rab-GAP-TBC_dom"/>
</dbReference>
<feature type="compositionally biased region" description="Basic and acidic residues" evidence="1">
    <location>
        <begin position="1"/>
        <end position="10"/>
    </location>
</feature>
<sequence>MFDMFKRSKNADSQARLGMNEKSKKREETWSLRYPETKYDKYIKEHRSISESKRGNAWFELSGGREMRDECGKDYYKGVVALSQKDTTSRDAIQIEKDLARTVIKGRTNLTEMETNNLREVLKAVSYELRLEGGYCQSMNFIAALLLCHMENELAFYTQVCINRLLFSNYFTDELFGMRVDEKIFSFILTEKLPELADHFDICDISLTHLTFHWFLCLFINVLPIEVTEYIWDRVFYFGSHVIHAAALQILKNNQKLLLKKDDLEDIVVFLTGRSATIADFKGMETLGISLSRIRILRVDYAAEVKKEEDELKKQVKHTQELEKQSSLRMSVRSLRTSEEAEKAEYELTLEVVEKMKGVIVNYVIQHCASSRGVAVAKCTSRMIRDYCEAGFSEEEFLSLWNVVKRAGILPPNSETLCTELFNEYKMKSKGEVIVDIRRLLTGLMPCVSGKVSIPARLQYYFSVYDMKNEGVILRSAFTDFITAVYVNCDEVVDPQRAADKYVKIVFAVNTQSPDVITFQEFRSLVLIQPQILSYLELIDLSDEEVESISPPSLDAESEELRPNSAIIDLRELHPLLAQHPFVVQATRLPVSQQSALKAFLQDMDCIVRERDELKKELTSSNSRSSYRDSLQKSIRLSSNRLLGTSKQKSIMGSRSPMERILEEDEGSSAAPPMKVMTRSDAGITVRRRIEL</sequence>
<dbReference type="InterPro" id="IPR050302">
    <property type="entry name" value="Rab_GAP_TBC_domain"/>
</dbReference>
<organism evidence="3 4">
    <name type="scientific">Blastocystis sp. subtype 1 (strain ATCC 50177 / NandII)</name>
    <dbReference type="NCBI Taxonomy" id="478820"/>
    <lineage>
        <taxon>Eukaryota</taxon>
        <taxon>Sar</taxon>
        <taxon>Stramenopiles</taxon>
        <taxon>Bigyra</taxon>
        <taxon>Opalozoa</taxon>
        <taxon>Opalinata</taxon>
        <taxon>Blastocystidae</taxon>
        <taxon>Blastocystis</taxon>
    </lineage>
</organism>
<dbReference type="InterPro" id="IPR011992">
    <property type="entry name" value="EF-hand-dom_pair"/>
</dbReference>
<dbReference type="Gene3D" id="1.10.8.270">
    <property type="entry name" value="putative rabgap domain of human tbc1 domain family member 14 like domains"/>
    <property type="match status" value="1"/>
</dbReference>
<dbReference type="STRING" id="478820.A0A196SJW6"/>
<dbReference type="InterPro" id="IPR035969">
    <property type="entry name" value="Rab-GAP_TBC_sf"/>
</dbReference>
<protein>
    <submittedName>
        <fullName evidence="3">RabGAP/TBC domain-containing protein</fullName>
    </submittedName>
</protein>
<evidence type="ECO:0000256" key="1">
    <source>
        <dbReference type="SAM" id="MobiDB-lite"/>
    </source>
</evidence>
<feature type="region of interest" description="Disordered" evidence="1">
    <location>
        <begin position="646"/>
        <end position="674"/>
    </location>
</feature>
<dbReference type="Gene3D" id="1.10.472.80">
    <property type="entry name" value="Ypt/Rab-GAP domain of gyp1p, domain 3"/>
    <property type="match status" value="1"/>
</dbReference>
<accession>A0A196SJW6</accession>
<evidence type="ECO:0000313" key="4">
    <source>
        <dbReference type="Proteomes" id="UP000078348"/>
    </source>
</evidence>
<evidence type="ECO:0000313" key="3">
    <source>
        <dbReference type="EMBL" id="OAO16591.1"/>
    </source>
</evidence>
<reference evidence="3 4" key="1">
    <citation type="submission" date="2016-05" db="EMBL/GenBank/DDBJ databases">
        <title>Nuclear genome of Blastocystis sp. subtype 1 NandII.</title>
        <authorList>
            <person name="Gentekaki E."/>
            <person name="Curtis B."/>
            <person name="Stairs C."/>
            <person name="Eme L."/>
            <person name="Herman E."/>
            <person name="Klimes V."/>
            <person name="Arias M.C."/>
            <person name="Elias M."/>
            <person name="Hilliou F."/>
            <person name="Klute M."/>
            <person name="Malik S.-B."/>
            <person name="Pightling A."/>
            <person name="Rachubinski R."/>
            <person name="Salas D."/>
            <person name="Schlacht A."/>
            <person name="Suga H."/>
            <person name="Archibald J."/>
            <person name="Ball S.G."/>
            <person name="Clark G."/>
            <person name="Dacks J."/>
            <person name="Van Der Giezen M."/>
            <person name="Tsaousis A."/>
            <person name="Roger A."/>
        </authorList>
    </citation>
    <scope>NUCLEOTIDE SEQUENCE [LARGE SCALE GENOMIC DNA]</scope>
    <source>
        <strain evidence="4">ATCC 50177 / NandII</strain>
    </source>
</reference>
<feature type="domain" description="Rab-GAP TBC" evidence="2">
    <location>
        <begin position="48"/>
        <end position="239"/>
    </location>
</feature>
<gene>
    <name evidence="3" type="ORF">AV274_1676</name>
</gene>
<dbReference type="Pfam" id="PF00566">
    <property type="entry name" value="RabGAP-TBC"/>
    <property type="match status" value="1"/>
</dbReference>
<dbReference type="Gene3D" id="1.10.238.10">
    <property type="entry name" value="EF-hand"/>
    <property type="match status" value="2"/>
</dbReference>
<evidence type="ECO:0000259" key="2">
    <source>
        <dbReference type="PROSITE" id="PS50086"/>
    </source>
</evidence>
<feature type="region of interest" description="Disordered" evidence="1">
    <location>
        <begin position="1"/>
        <end position="26"/>
    </location>
</feature>
<dbReference type="SUPFAM" id="SSF47473">
    <property type="entry name" value="EF-hand"/>
    <property type="match status" value="1"/>
</dbReference>
<dbReference type="GO" id="GO:0005096">
    <property type="term" value="F:GTPase activator activity"/>
    <property type="evidence" value="ECO:0007669"/>
    <property type="project" value="TreeGrafter"/>
</dbReference>
<dbReference type="EMBL" id="LXWW01000073">
    <property type="protein sequence ID" value="OAO16591.1"/>
    <property type="molecule type" value="Genomic_DNA"/>
</dbReference>
<proteinExistence type="predicted"/>
<dbReference type="PROSITE" id="PS50086">
    <property type="entry name" value="TBC_RABGAP"/>
    <property type="match status" value="1"/>
</dbReference>
<dbReference type="SMART" id="SM00164">
    <property type="entry name" value="TBC"/>
    <property type="match status" value="1"/>
</dbReference>
<dbReference type="PANTHER" id="PTHR47219:SF20">
    <property type="entry name" value="TBC1 DOMAIN FAMILY MEMBER 2B"/>
    <property type="match status" value="1"/>
</dbReference>
<dbReference type="AlphaFoldDB" id="A0A196SJW6"/>
<dbReference type="SUPFAM" id="SSF47923">
    <property type="entry name" value="Ypt/Rab-GAP domain of gyp1p"/>
    <property type="match status" value="2"/>
</dbReference>
<keyword evidence="4" id="KW-1185">Reference proteome</keyword>
<dbReference type="OrthoDB" id="294251at2759"/>
<dbReference type="GO" id="GO:0031267">
    <property type="term" value="F:small GTPase binding"/>
    <property type="evidence" value="ECO:0007669"/>
    <property type="project" value="TreeGrafter"/>
</dbReference>
<comment type="caution">
    <text evidence="3">The sequence shown here is derived from an EMBL/GenBank/DDBJ whole genome shotgun (WGS) entry which is preliminary data.</text>
</comment>
<name>A0A196SJW6_BLAHN</name>
<dbReference type="Proteomes" id="UP000078348">
    <property type="component" value="Unassembled WGS sequence"/>
</dbReference>
<dbReference type="PANTHER" id="PTHR47219">
    <property type="entry name" value="RAB GTPASE-ACTIVATING PROTEIN 1-LIKE"/>
    <property type="match status" value="1"/>
</dbReference>